<accession>A0A8J5KK93</accession>
<organism evidence="6 7">
    <name type="scientific">Zingiber officinale</name>
    <name type="common">Ginger</name>
    <name type="synonym">Amomum zingiber</name>
    <dbReference type="NCBI Taxonomy" id="94328"/>
    <lineage>
        <taxon>Eukaryota</taxon>
        <taxon>Viridiplantae</taxon>
        <taxon>Streptophyta</taxon>
        <taxon>Embryophyta</taxon>
        <taxon>Tracheophyta</taxon>
        <taxon>Spermatophyta</taxon>
        <taxon>Magnoliopsida</taxon>
        <taxon>Liliopsida</taxon>
        <taxon>Zingiberales</taxon>
        <taxon>Zingiberaceae</taxon>
        <taxon>Zingiber</taxon>
    </lineage>
</organism>
<evidence type="ECO:0000256" key="3">
    <source>
        <dbReference type="ARBA" id="ARBA00022833"/>
    </source>
</evidence>
<keyword evidence="1" id="KW-0479">Metal-binding</keyword>
<evidence type="ECO:0000256" key="1">
    <source>
        <dbReference type="ARBA" id="ARBA00022723"/>
    </source>
</evidence>
<keyword evidence="4" id="KW-0472">Membrane</keyword>
<evidence type="ECO:0000313" key="6">
    <source>
        <dbReference type="EMBL" id="KAG6482824.1"/>
    </source>
</evidence>
<keyword evidence="7" id="KW-1185">Reference proteome</keyword>
<dbReference type="PANTHER" id="PTHR46214">
    <property type="entry name" value="ZINC FINGER, RING-CH-TYPE"/>
    <property type="match status" value="1"/>
</dbReference>
<keyword evidence="3" id="KW-0862">Zinc</keyword>
<feature type="domain" description="RING-CH-type" evidence="5">
    <location>
        <begin position="232"/>
        <end position="273"/>
    </location>
</feature>
<dbReference type="InterPro" id="IPR013083">
    <property type="entry name" value="Znf_RING/FYVE/PHD"/>
</dbReference>
<dbReference type="SMART" id="SM00744">
    <property type="entry name" value="RINGv"/>
    <property type="match status" value="1"/>
</dbReference>
<feature type="transmembrane region" description="Helical" evidence="4">
    <location>
        <begin position="407"/>
        <end position="426"/>
    </location>
</feature>
<proteinExistence type="predicted"/>
<sequence length="457" mass="50164">MAVEDGGSAGKTRHMTFWGSDFSHKSRDLGNFETAIKFTGAVEISQSHKTSGSVASAFCFVLLSGKQIGVNLAFVSPILCQAPIANLPPVEVRSKLLIYPMELKEETIFQHDSCSNKRNSCSSICDENLETSRASACSTEKDVDILMCRVCHCLEPDIRGDAALEFLNIIPPSQGLSEINNDRNSYDELPQKWTVKGSINNKSSQEDTDFIQFISPEGEILVCSADVESGSCLCHDTIIDLGCSCKNDLAHAHYACALKWFISHGSTVCEICGSLAKNVRVEDFRKVVASLKDYEELRDRTVTGEPTYINMEASSGIDPDAVAAIRRQRLSEISLWFNPHNNTASISQEAVEEVPYNPIENVVTRDTQINKSALEHSGILVVTGLLTVILFWFVAPRIGKKGAKFGFHILLGGLCVLAVVIFVRFFQFDLVLFDSTKDDVSCMSSGLLISHAFKGNP</sequence>
<evidence type="ECO:0000256" key="2">
    <source>
        <dbReference type="ARBA" id="ARBA00022771"/>
    </source>
</evidence>
<dbReference type="PANTHER" id="PTHR46214:SF12">
    <property type="entry name" value="RING_FYVE_PHD ZINC FINGER SUPERFAMILY PROTEIN"/>
    <property type="match status" value="1"/>
</dbReference>
<dbReference type="AlphaFoldDB" id="A0A8J5KK93"/>
<comment type="caution">
    <text evidence="6">The sequence shown here is derived from an EMBL/GenBank/DDBJ whole genome shotgun (WGS) entry which is preliminary data.</text>
</comment>
<dbReference type="Proteomes" id="UP000734854">
    <property type="component" value="Unassembled WGS sequence"/>
</dbReference>
<evidence type="ECO:0000259" key="5">
    <source>
        <dbReference type="SMART" id="SM00744"/>
    </source>
</evidence>
<evidence type="ECO:0000313" key="7">
    <source>
        <dbReference type="Proteomes" id="UP000734854"/>
    </source>
</evidence>
<name>A0A8J5KK93_ZINOF</name>
<dbReference type="InterPro" id="IPR011016">
    <property type="entry name" value="Znf_RING-CH"/>
</dbReference>
<dbReference type="GO" id="GO:0008270">
    <property type="term" value="F:zinc ion binding"/>
    <property type="evidence" value="ECO:0007669"/>
    <property type="project" value="UniProtKB-KW"/>
</dbReference>
<keyword evidence="2" id="KW-0863">Zinc-finger</keyword>
<dbReference type="SUPFAM" id="SSF57850">
    <property type="entry name" value="RING/U-box"/>
    <property type="match status" value="1"/>
</dbReference>
<keyword evidence="4" id="KW-0812">Transmembrane</keyword>
<dbReference type="EMBL" id="JACMSC010000016">
    <property type="protein sequence ID" value="KAG6482824.1"/>
    <property type="molecule type" value="Genomic_DNA"/>
</dbReference>
<gene>
    <name evidence="6" type="ORF">ZIOFF_059463</name>
</gene>
<reference evidence="6 7" key="1">
    <citation type="submission" date="2020-08" db="EMBL/GenBank/DDBJ databases">
        <title>Plant Genome Project.</title>
        <authorList>
            <person name="Zhang R.-G."/>
        </authorList>
    </citation>
    <scope>NUCLEOTIDE SEQUENCE [LARGE SCALE GENOMIC DNA]</scope>
    <source>
        <tissue evidence="6">Rhizome</tissue>
    </source>
</reference>
<dbReference type="Gene3D" id="3.30.40.10">
    <property type="entry name" value="Zinc/RING finger domain, C3HC4 (zinc finger)"/>
    <property type="match status" value="1"/>
</dbReference>
<feature type="transmembrane region" description="Helical" evidence="4">
    <location>
        <begin position="377"/>
        <end position="395"/>
    </location>
</feature>
<keyword evidence="4" id="KW-1133">Transmembrane helix</keyword>
<protein>
    <recommendedName>
        <fullName evidence="5">RING-CH-type domain-containing protein</fullName>
    </recommendedName>
</protein>
<evidence type="ECO:0000256" key="4">
    <source>
        <dbReference type="SAM" id="Phobius"/>
    </source>
</evidence>